<dbReference type="PANTHER" id="PTHR45629:SF7">
    <property type="entry name" value="DNA EXCISION REPAIR PROTEIN ERCC-6-RELATED"/>
    <property type="match status" value="1"/>
</dbReference>
<evidence type="ECO:0000313" key="5">
    <source>
        <dbReference type="Proteomes" id="UP001595758"/>
    </source>
</evidence>
<dbReference type="PANTHER" id="PTHR45629">
    <property type="entry name" value="SNF2/RAD54 FAMILY MEMBER"/>
    <property type="match status" value="1"/>
</dbReference>
<dbReference type="Pfam" id="PF00271">
    <property type="entry name" value="Helicase_C"/>
    <property type="match status" value="1"/>
</dbReference>
<feature type="domain" description="Helicase C-terminal" evidence="3">
    <location>
        <begin position="1406"/>
        <end position="1586"/>
    </location>
</feature>
<dbReference type="PROSITE" id="PS51194">
    <property type="entry name" value="HELICASE_CTER"/>
    <property type="match status" value="1"/>
</dbReference>
<dbReference type="SUPFAM" id="SSF52047">
    <property type="entry name" value="RNI-like"/>
    <property type="match status" value="1"/>
</dbReference>
<dbReference type="InterPro" id="IPR014001">
    <property type="entry name" value="Helicase_ATP-bd"/>
</dbReference>
<dbReference type="SMART" id="SM00487">
    <property type="entry name" value="DEXDc"/>
    <property type="match status" value="1"/>
</dbReference>
<evidence type="ECO:0000259" key="3">
    <source>
        <dbReference type="PROSITE" id="PS51194"/>
    </source>
</evidence>
<dbReference type="Proteomes" id="UP001595758">
    <property type="component" value="Unassembled WGS sequence"/>
</dbReference>
<dbReference type="InterPro" id="IPR001650">
    <property type="entry name" value="Helicase_C-like"/>
</dbReference>
<accession>A0ABV8CGD1</accession>
<dbReference type="Gene3D" id="3.80.10.10">
    <property type="entry name" value="Ribonuclease Inhibitor"/>
    <property type="match status" value="1"/>
</dbReference>
<keyword evidence="1" id="KW-0067">ATP-binding</keyword>
<organism evidence="4 5">
    <name type="scientific">Legionella dresdenensis</name>
    <dbReference type="NCBI Taxonomy" id="450200"/>
    <lineage>
        <taxon>Bacteria</taxon>
        <taxon>Pseudomonadati</taxon>
        <taxon>Pseudomonadota</taxon>
        <taxon>Gammaproteobacteria</taxon>
        <taxon>Legionellales</taxon>
        <taxon>Legionellaceae</taxon>
        <taxon>Legionella</taxon>
    </lineage>
</organism>
<dbReference type="InterPro" id="IPR000330">
    <property type="entry name" value="SNF2_N"/>
</dbReference>
<dbReference type="RefSeq" id="WP_382342883.1">
    <property type="nucleotide sequence ID" value="NZ_JBHSAB010000019.1"/>
</dbReference>
<evidence type="ECO:0000259" key="2">
    <source>
        <dbReference type="PROSITE" id="PS51192"/>
    </source>
</evidence>
<sequence>MKLVPYLIEDSTRFAIESEYLTASEMQNVKLKLKEKGQSITKIIIKKGLDCNSNTARTRQCQWIATLFNSSLYPYLTDFDLSNNGIDSADIQTILSQMSSNNSIRSLNLSHNLIRSGGTKFIAKQITNKHTLAELNLSNNNLFYKEKYQIELIGKGSNPQTEAGLQELMVALQNPALKSLNLESVICNHDTFLFLKYFSKVIRNESTFKLTYLNLSNNHLVMDVGFIRALEKNGYWLHEINLSGNNFTFTGILKIAKALATHVNSQIQKIDLRKIPRWKVSEDDKNQIREYFNYWIRKPNFLISNALHDNPLSTSCDVCNLFGTEATNASISGMQIVGQQLNENMINALAMQNAQIQTPSQLPPEAGHNLAAPETINFASPEAQEEYAQLFNQEAQTQAGQDASNDSLDELVHSMLGDTGLLESHYQPVLCEIEPEVLPEDTIEESNLDEDQDNGDLNLVEKLLLSLNQIIIERLNHVVKKDRQTEYVPLMNYVQGYHGYYILPLLSDDLVEINECIRNFLQQYPDEGQALQTQLITWFRQLRIVKLPGNDFYFTLGDNESCRWLSQELEQQLITNYLEVSSKIIDRRIKIDQETANALIFTQVDYLSQTRNKHTETGSHLAILITPPSSGQILYSLRLSLVRLGLEGFEAFFPVTALKKDSQLHSDAQALFQELDFEVQSQLGMSIEVSRLEKTKEQINTLLEEIDLYNQSNHQLLIIPVVPHSISAKLNSASNKGKEAETEDDMAVEFSQPKSSSDKAPPILGLEMRSLSIHRPTRKGKQPKQTAPVIIGSEDDSEQEKPSFIVNFNSYLQKQFAGFGIRLAERLGSNKASLPTTLKPKAQLTIKSLPLYFNKTLYDMEQAISRALYAEPGNANPFFKLDPYQVEGISQLYQQHGGLLADQMGLGKTEQTIAVLHLRAKEIPEYMKLLVVTTKGVIQDWYTKLIRSGFTAGAIASYKDPNAYNNLAGKKIVLISYETLAARLESSEDNELKLLTGYLPAYPEPIFGETLPGETSLTDWAELCARKEFNYYGRNKLIYNRTIVGIDGKTFNQTYWRRLPNPDELTRLAASQQRPVAQVALIIAWNLINESLIARKQLAPNRALLSNKLTNLLNALQAIYKANPSLETIIPLAKVADYFSARFNSFMLAMLAMDECAKAFHSETKVTKTLLPLSRQLRCRDKNNIIIGITATPSKNDLLEMATVYHLISPLNHLPTHLFRALYERTYDRGIKSAIKKYLVSNTEAACHELKNKLQAFFNELHELFTVYHNQRVRRTSADLTHGTRNVIPVKKVINVPYCLSAWQTTFINNNQDKINSFCRNYSPDQTSVPVTGKRKLLADESQTDLDEINVNLSVLEKIFLHPMLLDSEYGPRLYAKDSDKDALISEYIAVKHTGNLDDFIAQSGWLKQLVETAQTIFSQPSLNGVPAKLMVRVESRPFAQIISYVFKQKLNQTPLTFNGSLTPQQRQAMARQFNESAKSETILVSSAGKEGVQLRGANHVIPYPEWNQDDIDQFIARAFRRDSEHQEITVYDFICEDNPLEMKRRSHCAYKEECNQFFFNHQQHAEIALMTILLREMRKEEKNPEIVRRLEQQWQHLLELARMVKAERELLAAVPAPYPHSQVASQLGFFATAQPIPAHSLELAQRRYEKQEESTI</sequence>
<dbReference type="PROSITE" id="PS51192">
    <property type="entry name" value="HELICASE_ATP_BIND_1"/>
    <property type="match status" value="1"/>
</dbReference>
<dbReference type="Pfam" id="PF00176">
    <property type="entry name" value="SNF2-rel_dom"/>
    <property type="match status" value="1"/>
</dbReference>
<proteinExistence type="predicted"/>
<dbReference type="EMBL" id="JBHSAB010000019">
    <property type="protein sequence ID" value="MFC3909039.1"/>
    <property type="molecule type" value="Genomic_DNA"/>
</dbReference>
<evidence type="ECO:0000256" key="1">
    <source>
        <dbReference type="ARBA" id="ARBA00022806"/>
    </source>
</evidence>
<dbReference type="Gene3D" id="3.40.50.300">
    <property type="entry name" value="P-loop containing nucleotide triphosphate hydrolases"/>
    <property type="match status" value="2"/>
</dbReference>
<keyword evidence="1" id="KW-0547">Nucleotide-binding</keyword>
<gene>
    <name evidence="4" type="ORF">ACFORL_08130</name>
</gene>
<reference evidence="5" key="1">
    <citation type="journal article" date="2019" name="Int. J. Syst. Evol. Microbiol.">
        <title>The Global Catalogue of Microorganisms (GCM) 10K type strain sequencing project: providing services to taxonomists for standard genome sequencing and annotation.</title>
        <authorList>
            <consortium name="The Broad Institute Genomics Platform"/>
            <consortium name="The Broad Institute Genome Sequencing Center for Infectious Disease"/>
            <person name="Wu L."/>
            <person name="Ma J."/>
        </authorList>
    </citation>
    <scope>NUCLEOTIDE SEQUENCE [LARGE SCALE GENOMIC DNA]</scope>
    <source>
        <strain evidence="5">CCUG 59858</strain>
    </source>
</reference>
<keyword evidence="1" id="KW-0347">Helicase</keyword>
<comment type="caution">
    <text evidence="4">The sequence shown here is derived from an EMBL/GenBank/DDBJ whole genome shotgun (WGS) entry which is preliminary data.</text>
</comment>
<evidence type="ECO:0000313" key="4">
    <source>
        <dbReference type="EMBL" id="MFC3909039.1"/>
    </source>
</evidence>
<protein>
    <submittedName>
        <fullName evidence="4">SNF2-related protein</fullName>
    </submittedName>
</protein>
<dbReference type="InterPro" id="IPR050496">
    <property type="entry name" value="SNF2_RAD54_helicase_repair"/>
</dbReference>
<name>A0ABV8CGD1_9GAMM</name>
<dbReference type="InterPro" id="IPR032675">
    <property type="entry name" value="LRR_dom_sf"/>
</dbReference>
<keyword evidence="5" id="KW-1185">Reference proteome</keyword>
<dbReference type="SUPFAM" id="SSF52540">
    <property type="entry name" value="P-loop containing nucleoside triphosphate hydrolases"/>
    <property type="match status" value="2"/>
</dbReference>
<dbReference type="InterPro" id="IPR027417">
    <property type="entry name" value="P-loop_NTPase"/>
</dbReference>
<keyword evidence="1" id="KW-0378">Hydrolase</keyword>
<feature type="domain" description="Helicase ATP-binding" evidence="2">
    <location>
        <begin position="889"/>
        <end position="1211"/>
    </location>
</feature>